<dbReference type="AlphaFoldDB" id="A0A378JEB6"/>
<evidence type="ECO:0000313" key="4">
    <source>
        <dbReference type="Proteomes" id="UP000254476"/>
    </source>
</evidence>
<protein>
    <submittedName>
        <fullName evidence="2">Uncharacterized protein</fullName>
    </submittedName>
</protein>
<name>A0A378JEB6_9GAMM</name>
<gene>
    <name evidence="1" type="ORF">Lgra_1937</name>
    <name evidence="2" type="ORF">NCTC12388_02691</name>
</gene>
<reference evidence="1 3" key="1">
    <citation type="submission" date="2015-11" db="EMBL/GenBank/DDBJ databases">
        <title>Genomic analysis of 38 Legionella species identifies large and diverse effector repertoires.</title>
        <authorList>
            <person name="Burstein D."/>
            <person name="Amaro F."/>
            <person name="Zusman T."/>
            <person name="Lifshitz Z."/>
            <person name="Cohen O."/>
            <person name="Gilbert J.A."/>
            <person name="Pupko T."/>
            <person name="Shuman H.A."/>
            <person name="Segal G."/>
        </authorList>
    </citation>
    <scope>NUCLEOTIDE SEQUENCE [LARGE SCALE GENOMIC DNA]</scope>
    <source>
        <strain evidence="1 3">Lyon 8420412</strain>
    </source>
</reference>
<dbReference type="Proteomes" id="UP000054691">
    <property type="component" value="Unassembled WGS sequence"/>
</dbReference>
<dbReference type="RefSeq" id="WP_058499053.1">
    <property type="nucleotide sequence ID" value="NZ_CAAAHW010000012.1"/>
</dbReference>
<evidence type="ECO:0000313" key="1">
    <source>
        <dbReference type="EMBL" id="KTD10971.1"/>
    </source>
</evidence>
<dbReference type="EMBL" id="LNYE01000022">
    <property type="protein sequence ID" value="KTD10971.1"/>
    <property type="molecule type" value="Genomic_DNA"/>
</dbReference>
<sequence length="119" mass="13623">MHITKYILPVFISMSLYAYDSDYIGTRSNPIPLKGGIFGVLESVTIYLYQDMSFDITDNNILILKGTFINNTDSISYSDHIAFSNKVYIESNGKKKTCLQTVLYKPDIYSYKTDWFCPA</sequence>
<keyword evidence="3" id="KW-1185">Reference proteome</keyword>
<dbReference type="Proteomes" id="UP000254476">
    <property type="component" value="Unassembled WGS sequence"/>
</dbReference>
<reference evidence="2 4" key="2">
    <citation type="submission" date="2018-06" db="EMBL/GenBank/DDBJ databases">
        <authorList>
            <consortium name="Pathogen Informatics"/>
            <person name="Doyle S."/>
        </authorList>
    </citation>
    <scope>NUCLEOTIDE SEQUENCE [LARGE SCALE GENOMIC DNA]</scope>
    <source>
        <strain evidence="2 4">NCTC12388</strain>
    </source>
</reference>
<organism evidence="2 4">
    <name type="scientific">Legionella gratiana</name>
    <dbReference type="NCBI Taxonomy" id="45066"/>
    <lineage>
        <taxon>Bacteria</taxon>
        <taxon>Pseudomonadati</taxon>
        <taxon>Pseudomonadota</taxon>
        <taxon>Gammaproteobacteria</taxon>
        <taxon>Legionellales</taxon>
        <taxon>Legionellaceae</taxon>
        <taxon>Legionella</taxon>
    </lineage>
</organism>
<proteinExistence type="predicted"/>
<evidence type="ECO:0000313" key="2">
    <source>
        <dbReference type="EMBL" id="STX45945.1"/>
    </source>
</evidence>
<accession>A0A378JEB6</accession>
<evidence type="ECO:0000313" key="3">
    <source>
        <dbReference type="Proteomes" id="UP000054691"/>
    </source>
</evidence>
<dbReference type="EMBL" id="UGOB01000001">
    <property type="protein sequence ID" value="STX45945.1"/>
    <property type="molecule type" value="Genomic_DNA"/>
</dbReference>